<name>A0A1Q8EB25_9STRE</name>
<reference evidence="2" key="1">
    <citation type="submission" date="2016-12" db="EMBL/GenBank/DDBJ databases">
        <authorList>
            <person name="Gulvik C.A."/>
        </authorList>
    </citation>
    <scope>NUCLEOTIDE SEQUENCE [LARGE SCALE GENOMIC DNA]</scope>
    <source>
        <strain evidence="2">NED12-00049-6B</strain>
    </source>
</reference>
<gene>
    <name evidence="1" type="ORF">BU202_01535</name>
</gene>
<accession>A0A1Q8EB25</accession>
<dbReference type="EMBL" id="MSJM01000001">
    <property type="protein sequence ID" value="OLF48991.1"/>
    <property type="molecule type" value="Genomic_DNA"/>
</dbReference>
<protein>
    <submittedName>
        <fullName evidence="1">Uncharacterized protein</fullName>
    </submittedName>
</protein>
<dbReference type="Proteomes" id="UP000186890">
    <property type="component" value="Unassembled WGS sequence"/>
</dbReference>
<organism evidence="1 2">
    <name type="scientific">Streptococcus cuniculi</name>
    <dbReference type="NCBI Taxonomy" id="1432788"/>
    <lineage>
        <taxon>Bacteria</taxon>
        <taxon>Bacillati</taxon>
        <taxon>Bacillota</taxon>
        <taxon>Bacilli</taxon>
        <taxon>Lactobacillales</taxon>
        <taxon>Streptococcaceae</taxon>
        <taxon>Streptococcus</taxon>
    </lineage>
</organism>
<dbReference type="AlphaFoldDB" id="A0A1Q8EB25"/>
<sequence>MTGTKVKTNFRGTTQIRTEIRSCSYFYSQSSATNTDICADFSTPPLSVTDKLTIPLIGFIVADFLGNCNCLYY</sequence>
<dbReference type="OrthoDB" id="9979606at2"/>
<keyword evidence="2" id="KW-1185">Reference proteome</keyword>
<evidence type="ECO:0000313" key="2">
    <source>
        <dbReference type="Proteomes" id="UP000186890"/>
    </source>
</evidence>
<evidence type="ECO:0000313" key="1">
    <source>
        <dbReference type="EMBL" id="OLF48991.1"/>
    </source>
</evidence>
<proteinExistence type="predicted"/>
<comment type="caution">
    <text evidence="1">The sequence shown here is derived from an EMBL/GenBank/DDBJ whole genome shotgun (WGS) entry which is preliminary data.</text>
</comment>